<protein>
    <submittedName>
        <fullName evidence="2">Guanylate kinase-associated protein</fullName>
    </submittedName>
</protein>
<dbReference type="GO" id="GO:0016301">
    <property type="term" value="F:kinase activity"/>
    <property type="evidence" value="ECO:0007669"/>
    <property type="project" value="UniProtKB-KW"/>
</dbReference>
<comment type="caution">
    <text evidence="2">The sequence shown here is derived from an EMBL/GenBank/DDBJ whole genome shotgun (WGS) entry which is preliminary data.</text>
</comment>
<name>A0AAW2YZK4_9EUKA</name>
<reference evidence="2 3" key="1">
    <citation type="submission" date="2024-03" db="EMBL/GenBank/DDBJ databases">
        <title>The Acrasis kona genome and developmental transcriptomes reveal deep origins of eukaryotic multicellular pathways.</title>
        <authorList>
            <person name="Sheikh S."/>
            <person name="Fu C.-J."/>
            <person name="Brown M.W."/>
            <person name="Baldauf S.L."/>
        </authorList>
    </citation>
    <scope>NUCLEOTIDE SEQUENCE [LARGE SCALE GENOMIC DNA]</scope>
    <source>
        <strain evidence="2 3">ATCC MYA-3509</strain>
    </source>
</reference>
<sequence>MNSKILPIEIKVLEIEKRRAINKKEQLLKDLEAIRTKNASIEAIIAEETKKSEQLASAFEESKRNLIMLQYNLRKTNSKCQKLKKELNTK</sequence>
<proteinExistence type="predicted"/>
<organism evidence="2 3">
    <name type="scientific">Acrasis kona</name>
    <dbReference type="NCBI Taxonomy" id="1008807"/>
    <lineage>
        <taxon>Eukaryota</taxon>
        <taxon>Discoba</taxon>
        <taxon>Heterolobosea</taxon>
        <taxon>Tetramitia</taxon>
        <taxon>Eutetramitia</taxon>
        <taxon>Acrasidae</taxon>
        <taxon>Acrasis</taxon>
    </lineage>
</organism>
<dbReference type="Proteomes" id="UP001431209">
    <property type="component" value="Unassembled WGS sequence"/>
</dbReference>
<evidence type="ECO:0000313" key="2">
    <source>
        <dbReference type="EMBL" id="KAL0482898.1"/>
    </source>
</evidence>
<dbReference type="AlphaFoldDB" id="A0AAW2YZK4"/>
<evidence type="ECO:0000256" key="1">
    <source>
        <dbReference type="SAM" id="Coils"/>
    </source>
</evidence>
<keyword evidence="2" id="KW-0418">Kinase</keyword>
<accession>A0AAW2YZK4</accession>
<feature type="coiled-coil region" evidence="1">
    <location>
        <begin position="10"/>
        <end position="37"/>
    </location>
</feature>
<keyword evidence="1" id="KW-0175">Coiled coil</keyword>
<gene>
    <name evidence="2" type="ORF">AKO1_014187</name>
</gene>
<dbReference type="EMBL" id="JAOPGA020000904">
    <property type="protein sequence ID" value="KAL0482898.1"/>
    <property type="molecule type" value="Genomic_DNA"/>
</dbReference>
<keyword evidence="3" id="KW-1185">Reference proteome</keyword>
<evidence type="ECO:0000313" key="3">
    <source>
        <dbReference type="Proteomes" id="UP001431209"/>
    </source>
</evidence>
<keyword evidence="2" id="KW-0808">Transferase</keyword>